<dbReference type="EMBL" id="QTKU01000002">
    <property type="protein sequence ID" value="MBS8260562.1"/>
    <property type="molecule type" value="Genomic_DNA"/>
</dbReference>
<dbReference type="GO" id="GO:0000049">
    <property type="term" value="F:tRNA binding"/>
    <property type="evidence" value="ECO:0007669"/>
    <property type="project" value="TreeGrafter"/>
</dbReference>
<dbReference type="AlphaFoldDB" id="A0A944CDI3"/>
<dbReference type="SUPFAM" id="SSF81301">
    <property type="entry name" value="Nucleotidyltransferase"/>
    <property type="match status" value="1"/>
</dbReference>
<comment type="caution">
    <text evidence="9">The sequence shown here is derived from an EMBL/GenBank/DDBJ whole genome shotgun (WGS) entry which is preliminary data.</text>
</comment>
<dbReference type="CDD" id="cd05398">
    <property type="entry name" value="NT_ClassII-CCAase"/>
    <property type="match status" value="1"/>
</dbReference>
<dbReference type="Gene3D" id="1.10.3090.10">
    <property type="entry name" value="cca-adding enzyme, domain 2"/>
    <property type="match status" value="1"/>
</dbReference>
<accession>A0A944CDI3</accession>
<keyword evidence="5" id="KW-0479">Metal-binding</keyword>
<reference evidence="9" key="2">
    <citation type="journal article" date="2021" name="Microorganisms">
        <title>Bacterial Dimethylsulfoniopropionate Biosynthesis in the East China Sea.</title>
        <authorList>
            <person name="Liu J."/>
            <person name="Zhang Y."/>
            <person name="Liu J."/>
            <person name="Zhong H."/>
            <person name="Williams B.T."/>
            <person name="Zheng Y."/>
            <person name="Curson A.R.J."/>
            <person name="Sun C."/>
            <person name="Sun H."/>
            <person name="Song D."/>
            <person name="Wagner Mackenzie B."/>
            <person name="Bermejo Martinez A."/>
            <person name="Todd J.D."/>
            <person name="Zhang X.H."/>
        </authorList>
    </citation>
    <scope>NUCLEOTIDE SEQUENCE</scope>
    <source>
        <strain evidence="9">AESS21</strain>
    </source>
</reference>
<evidence type="ECO:0000256" key="1">
    <source>
        <dbReference type="ARBA" id="ARBA00001946"/>
    </source>
</evidence>
<reference evidence="9" key="1">
    <citation type="submission" date="2018-08" db="EMBL/GenBank/DDBJ databases">
        <authorList>
            <person name="Jin W."/>
            <person name="Wang H."/>
            <person name="Yang Y."/>
            <person name="Li M."/>
            <person name="Liu J."/>
        </authorList>
    </citation>
    <scope>NUCLEOTIDE SEQUENCE</scope>
    <source>
        <strain evidence="9">AESS21</strain>
    </source>
</reference>
<dbReference type="PANTHER" id="PTHR46173">
    <property type="entry name" value="CCA TRNA NUCLEOTIDYLTRANSFERASE 1, MITOCHONDRIAL"/>
    <property type="match status" value="1"/>
</dbReference>
<dbReference type="GO" id="GO:0016779">
    <property type="term" value="F:nucleotidyltransferase activity"/>
    <property type="evidence" value="ECO:0007669"/>
    <property type="project" value="UniProtKB-KW"/>
</dbReference>
<evidence type="ECO:0000256" key="3">
    <source>
        <dbReference type="ARBA" id="ARBA00022694"/>
    </source>
</evidence>
<keyword evidence="6" id="KW-0460">Magnesium</keyword>
<sequence length="407" mass="44880">MTDRRITAEWLQNNAIQAVFDAIERDGDAARVVGGAVRNSLLDKPVADIDIATTAAPSVIAERTERAGLKVIPTGIEHGTVTVISSGVAYEITTLREDIETFGRQAKVRFGRDWTEDARRRDFTMNALYCDRSGAIHDPLGGLTDCLERRVRFIGSARDRIREDYLRILRFFRIHAAYGNGEPDPEGLNACVHEREGLRSLSAERIGMEMKRLVVAPLAPQCLLLMENHGLLEIVTGGVSRIADFTAFRGLAPDVPEVDEPALALAALEGFVDEDMDRLSDRLRLSNSERKRMHGALAAGSELIAKPVDPAAVDTRKLLYRHGRQTSVDGVVLAYSRQSETPLKRDLLELLAQLRSTEIPVFPLKGRDLLANGIAPGPDVGRVLERLESCWIESGFALTAKELIGRI</sequence>
<proteinExistence type="inferred from homology"/>
<dbReference type="Proteomes" id="UP000705379">
    <property type="component" value="Unassembled WGS sequence"/>
</dbReference>
<dbReference type="GO" id="GO:0008033">
    <property type="term" value="P:tRNA processing"/>
    <property type="evidence" value="ECO:0007669"/>
    <property type="project" value="UniProtKB-KW"/>
</dbReference>
<comment type="cofactor">
    <cofactor evidence="1">
        <name>Mg(2+)</name>
        <dbReference type="ChEBI" id="CHEBI:18420"/>
    </cofactor>
</comment>
<keyword evidence="3" id="KW-0819">tRNA processing</keyword>
<dbReference type="Pfam" id="PF01743">
    <property type="entry name" value="PolyA_pol"/>
    <property type="match status" value="1"/>
</dbReference>
<evidence type="ECO:0000256" key="7">
    <source>
        <dbReference type="RuleBase" id="RU003953"/>
    </source>
</evidence>
<evidence type="ECO:0000256" key="5">
    <source>
        <dbReference type="ARBA" id="ARBA00022723"/>
    </source>
</evidence>
<dbReference type="InterPro" id="IPR050264">
    <property type="entry name" value="Bact_CCA-adding_enz_type3_sf"/>
</dbReference>
<keyword evidence="2 7" id="KW-0808">Transferase</keyword>
<evidence type="ECO:0000256" key="2">
    <source>
        <dbReference type="ARBA" id="ARBA00022679"/>
    </source>
</evidence>
<dbReference type="PANTHER" id="PTHR46173:SF1">
    <property type="entry name" value="CCA TRNA NUCLEOTIDYLTRANSFERASE 1, MITOCHONDRIAL"/>
    <property type="match status" value="1"/>
</dbReference>
<dbReference type="Gene3D" id="3.30.460.10">
    <property type="entry name" value="Beta Polymerase, domain 2"/>
    <property type="match status" value="1"/>
</dbReference>
<dbReference type="GO" id="GO:0046872">
    <property type="term" value="F:metal ion binding"/>
    <property type="evidence" value="ECO:0007669"/>
    <property type="project" value="UniProtKB-KW"/>
</dbReference>
<evidence type="ECO:0000259" key="8">
    <source>
        <dbReference type="Pfam" id="PF01743"/>
    </source>
</evidence>
<dbReference type="RefSeq" id="WP_213216075.1">
    <property type="nucleotide sequence ID" value="NZ_QTKU01000002.1"/>
</dbReference>
<organism evidence="9 10">
    <name type="scientific">Roseibium polysiphoniae</name>
    <dbReference type="NCBI Taxonomy" id="2571221"/>
    <lineage>
        <taxon>Bacteria</taxon>
        <taxon>Pseudomonadati</taxon>
        <taxon>Pseudomonadota</taxon>
        <taxon>Alphaproteobacteria</taxon>
        <taxon>Hyphomicrobiales</taxon>
        <taxon>Stappiaceae</taxon>
        <taxon>Roseibium</taxon>
    </lineage>
</organism>
<dbReference type="SUPFAM" id="SSF81891">
    <property type="entry name" value="Poly A polymerase C-terminal region-like"/>
    <property type="match status" value="1"/>
</dbReference>
<evidence type="ECO:0000256" key="6">
    <source>
        <dbReference type="ARBA" id="ARBA00022842"/>
    </source>
</evidence>
<evidence type="ECO:0000256" key="4">
    <source>
        <dbReference type="ARBA" id="ARBA00022695"/>
    </source>
</evidence>
<evidence type="ECO:0000313" key="10">
    <source>
        <dbReference type="Proteomes" id="UP000705379"/>
    </source>
</evidence>
<dbReference type="InterPro" id="IPR002646">
    <property type="entry name" value="PolA_pol_head_dom"/>
</dbReference>
<keyword evidence="4" id="KW-0548">Nucleotidyltransferase</keyword>
<evidence type="ECO:0000313" key="9">
    <source>
        <dbReference type="EMBL" id="MBS8260562.1"/>
    </source>
</evidence>
<comment type="similarity">
    <text evidence="7">Belongs to the tRNA nucleotidyltransferase/poly(A) polymerase family.</text>
</comment>
<protein>
    <submittedName>
        <fullName evidence="9">CCA tRNA nucleotidyltransferase</fullName>
    </submittedName>
</protein>
<gene>
    <name evidence="9" type="ORF">DYI23_10060</name>
</gene>
<dbReference type="InterPro" id="IPR043519">
    <property type="entry name" value="NT_sf"/>
</dbReference>
<name>A0A944CDI3_9HYPH</name>
<keyword evidence="7" id="KW-0694">RNA-binding</keyword>
<feature type="domain" description="Poly A polymerase head" evidence="8">
    <location>
        <begin position="30"/>
        <end position="152"/>
    </location>
</feature>